<dbReference type="AlphaFoldDB" id="A0A1J4RS31"/>
<dbReference type="STRING" id="1805034.AUJ59_02290"/>
<dbReference type="EMBL" id="MNUI01000040">
    <property type="protein sequence ID" value="OIN89186.1"/>
    <property type="molecule type" value="Genomic_DNA"/>
</dbReference>
<sequence>MKLNQKTRAKWLKERHGLWWSTSQLDKLSDEVILEAVMNYGQWEDFLDLKQWWGLKKIKQLFEQMMSKRRVNLRQPVQVLFHDYLAAHVH</sequence>
<evidence type="ECO:0000313" key="2">
    <source>
        <dbReference type="Proteomes" id="UP000183144"/>
    </source>
</evidence>
<accession>A0A1J4RS31</accession>
<name>A0A1J4RS31_9BACT</name>
<protein>
    <submittedName>
        <fullName evidence="1">Uncharacterized protein</fullName>
    </submittedName>
</protein>
<reference evidence="1 2" key="1">
    <citation type="journal article" date="2016" name="Environ. Microbiol.">
        <title>Genomic resolution of a cold subsurface aquifer community provides metabolic insights for novel microbes adapted to high CO concentrations.</title>
        <authorList>
            <person name="Probst A.J."/>
            <person name="Castelle C.J."/>
            <person name="Singh A."/>
            <person name="Brown C.T."/>
            <person name="Anantharaman K."/>
            <person name="Sharon I."/>
            <person name="Hug L.A."/>
            <person name="Burstein D."/>
            <person name="Emerson J.B."/>
            <person name="Thomas B.C."/>
            <person name="Banfield J.F."/>
        </authorList>
    </citation>
    <scope>NUCLEOTIDE SEQUENCE [LARGE SCALE GENOMIC DNA]</scope>
    <source>
        <strain evidence="1">CG1_02_47_37</strain>
    </source>
</reference>
<gene>
    <name evidence="1" type="ORF">AUJ59_02290</name>
</gene>
<organism evidence="1 2">
    <name type="scientific">Candidatus Beckwithbacteria bacterium CG1_02_47_37</name>
    <dbReference type="NCBI Taxonomy" id="1805034"/>
    <lineage>
        <taxon>Bacteria</taxon>
        <taxon>Candidatus Beckwithiibacteriota</taxon>
    </lineage>
</organism>
<comment type="caution">
    <text evidence="1">The sequence shown here is derived from an EMBL/GenBank/DDBJ whole genome shotgun (WGS) entry which is preliminary data.</text>
</comment>
<dbReference type="Proteomes" id="UP000183144">
    <property type="component" value="Unassembled WGS sequence"/>
</dbReference>
<evidence type="ECO:0000313" key="1">
    <source>
        <dbReference type="EMBL" id="OIN89186.1"/>
    </source>
</evidence>
<proteinExistence type="predicted"/>